<dbReference type="PANTHER" id="PTHR33232">
    <property type="entry name" value="PROTEIN SIEVE ELEMENT OCCLUSION B-LIKE"/>
    <property type="match status" value="1"/>
</dbReference>
<dbReference type="InParanoid" id="A0A7N2L6R1"/>
<evidence type="ECO:0000313" key="4">
    <source>
        <dbReference type="EnsemblPlants" id="QL03p030711:mrna"/>
    </source>
</evidence>
<organism evidence="4 5">
    <name type="scientific">Quercus lobata</name>
    <name type="common">Valley oak</name>
    <dbReference type="NCBI Taxonomy" id="97700"/>
    <lineage>
        <taxon>Eukaryota</taxon>
        <taxon>Viridiplantae</taxon>
        <taxon>Streptophyta</taxon>
        <taxon>Embryophyta</taxon>
        <taxon>Tracheophyta</taxon>
        <taxon>Spermatophyta</taxon>
        <taxon>Magnoliopsida</taxon>
        <taxon>eudicotyledons</taxon>
        <taxon>Gunneridae</taxon>
        <taxon>Pentapetalae</taxon>
        <taxon>rosids</taxon>
        <taxon>fabids</taxon>
        <taxon>Fagales</taxon>
        <taxon>Fagaceae</taxon>
        <taxon>Quercus</taxon>
    </lineage>
</organism>
<dbReference type="EMBL" id="LRBV02000003">
    <property type="status" value="NOT_ANNOTATED_CDS"/>
    <property type="molecule type" value="Genomic_DNA"/>
</dbReference>
<dbReference type="Pfam" id="PF14577">
    <property type="entry name" value="SEO_C"/>
    <property type="match status" value="2"/>
</dbReference>
<dbReference type="Gramene" id="QL03p030711:mrna">
    <property type="protein sequence ID" value="QL03p030711:mrna"/>
    <property type="gene ID" value="QL03p030711"/>
</dbReference>
<feature type="coiled-coil region" evidence="1">
    <location>
        <begin position="251"/>
        <end position="280"/>
    </location>
</feature>
<dbReference type="PANTHER" id="PTHR33232:SF18">
    <property type="entry name" value="PROTEIN SIEVE ELEMENT OCCLUSION B-LIKE"/>
    <property type="match status" value="1"/>
</dbReference>
<feature type="domain" description="Sieve element occlusion C-terminal" evidence="3">
    <location>
        <begin position="467"/>
        <end position="506"/>
    </location>
</feature>
<gene>
    <name evidence="4" type="primary">LOC115982860</name>
</gene>
<keyword evidence="1" id="KW-0175">Coiled coil</keyword>
<accession>A0A7N2L6R1</accession>
<dbReference type="InterPro" id="IPR027942">
    <property type="entry name" value="SEO_N"/>
</dbReference>
<feature type="domain" description="Sieve element occlusion N-terminal" evidence="2">
    <location>
        <begin position="27"/>
        <end position="284"/>
    </location>
</feature>
<dbReference type="InterPro" id="IPR039299">
    <property type="entry name" value="SEOA"/>
</dbReference>
<reference evidence="4" key="2">
    <citation type="submission" date="2021-01" db="UniProtKB">
        <authorList>
            <consortium name="EnsemblPlants"/>
        </authorList>
    </citation>
    <scope>IDENTIFICATION</scope>
</reference>
<name>A0A7N2L6R1_QUELO</name>
<evidence type="ECO:0000259" key="2">
    <source>
        <dbReference type="Pfam" id="PF14576"/>
    </source>
</evidence>
<sequence length="666" mass="76042">MASYMALVSSGQPNADSLSLLPTLSAEILTQILTTHAPSDIEKLDVESLFSIVNDVLNRATMTVDTVLQLQPGTGPHEATEHLEDKSQGSFIPPLCAFKQISCEMQCKGPREKIAGETTLSILKKLSSYSWDAKAVLTLATLALDYGEFCLLGKTQSSDQLAKSMGTLKGVPVLFERLKKHSQAVDDLKKVIKATVEVIKCIIDLTKLSNYAKKDVAVAVYWAIETIVASTTQLCYLITDEEKKQELRPYADKLSVILTNLKKEKAKKKEEEDYRKLKEIVNTPKDLVEVLEIILIDPTNKIPPLIDGSTNKPVEINSVKGKSVFLFISGLHISRDDISILKPFLDKTGKEDQYRIVWIPFVKQWTEDLKKKWTEDLKPKWTKDLQLSKMLYVATDYSLPRASHMYINQKWNFKFNEPLIVAFNQQGKVECKNAIHMIRVCGAEAFPFTWEREKTLLMEKGLIGVTATHVDSQIENWIKEKKYIFLYGGQDEWIQKFTKSAEVLVTDPMVKGKGISIELVSIQDDNILKRFWNKIKNLFTSRAQRETEMDSMKLHIEKLISYKKKKKEWAVLSQGSSIIVISGKKMLTVLEKFDSWKQRLEEKDFQSVFIEYHKEVLKPDDQICHHMKIPYNTAKIPETMECSHCHRVMDTYISFKCCHNDGAPWA</sequence>
<proteinExistence type="predicted"/>
<dbReference type="RefSeq" id="XP_030961455.1">
    <property type="nucleotide sequence ID" value="XM_031105595.1"/>
</dbReference>
<dbReference type="Pfam" id="PF14576">
    <property type="entry name" value="SEO_N"/>
    <property type="match status" value="1"/>
</dbReference>
<feature type="domain" description="Sieve element occlusion C-terminal" evidence="3">
    <location>
        <begin position="522"/>
        <end position="659"/>
    </location>
</feature>
<dbReference type="AlphaFoldDB" id="A0A7N2L6R1"/>
<evidence type="ECO:0000256" key="1">
    <source>
        <dbReference type="SAM" id="Coils"/>
    </source>
</evidence>
<evidence type="ECO:0000259" key="3">
    <source>
        <dbReference type="Pfam" id="PF14577"/>
    </source>
</evidence>
<evidence type="ECO:0000313" key="5">
    <source>
        <dbReference type="Proteomes" id="UP000594261"/>
    </source>
</evidence>
<dbReference type="Proteomes" id="UP000594261">
    <property type="component" value="Chromosome 3"/>
</dbReference>
<protein>
    <recommendedName>
        <fullName evidence="6">Protein SIEVE ELEMENT OCCLUSION B</fullName>
    </recommendedName>
</protein>
<dbReference type="KEGG" id="qlo:115982860"/>
<reference evidence="4 5" key="1">
    <citation type="journal article" date="2016" name="G3 (Bethesda)">
        <title>First Draft Assembly and Annotation of the Genome of a California Endemic Oak Quercus lobata Nee (Fagaceae).</title>
        <authorList>
            <person name="Sork V.L."/>
            <person name="Fitz-Gibbon S.T."/>
            <person name="Puiu D."/>
            <person name="Crepeau M."/>
            <person name="Gugger P.F."/>
            <person name="Sherman R."/>
            <person name="Stevens K."/>
            <person name="Langley C.H."/>
            <person name="Pellegrini M."/>
            <person name="Salzberg S.L."/>
        </authorList>
    </citation>
    <scope>NUCLEOTIDE SEQUENCE [LARGE SCALE GENOMIC DNA]</scope>
    <source>
        <strain evidence="4 5">cv. SW786</strain>
    </source>
</reference>
<dbReference type="EnsemblPlants" id="QL03p030711:mrna">
    <property type="protein sequence ID" value="QL03p030711:mrna"/>
    <property type="gene ID" value="QL03p030711"/>
</dbReference>
<evidence type="ECO:0008006" key="6">
    <source>
        <dbReference type="Google" id="ProtNLM"/>
    </source>
</evidence>
<dbReference type="InterPro" id="IPR027944">
    <property type="entry name" value="SEO_C"/>
</dbReference>
<keyword evidence="5" id="KW-1185">Reference proteome</keyword>
<dbReference type="OrthoDB" id="1508923at2759"/>
<dbReference type="GO" id="GO:0010088">
    <property type="term" value="P:phloem development"/>
    <property type="evidence" value="ECO:0007669"/>
    <property type="project" value="InterPro"/>
</dbReference>
<dbReference type="GeneID" id="115982860"/>